<feature type="transmembrane region" description="Helical" evidence="7">
    <location>
        <begin position="248"/>
        <end position="272"/>
    </location>
</feature>
<dbReference type="Gene3D" id="1.10.3720.10">
    <property type="entry name" value="MetI-like"/>
    <property type="match status" value="1"/>
</dbReference>
<gene>
    <name evidence="9" type="ORF">BOO69_18855</name>
</gene>
<feature type="transmembrane region" description="Helical" evidence="7">
    <location>
        <begin position="190"/>
        <end position="209"/>
    </location>
</feature>
<dbReference type="SUPFAM" id="SSF161098">
    <property type="entry name" value="MetI-like"/>
    <property type="match status" value="1"/>
</dbReference>
<dbReference type="InterPro" id="IPR035906">
    <property type="entry name" value="MetI-like_sf"/>
</dbReference>
<dbReference type="Proteomes" id="UP000181897">
    <property type="component" value="Plasmid unnamed1"/>
</dbReference>
<comment type="subcellular location">
    <subcellularLocation>
        <location evidence="1 7">Cell membrane</location>
        <topology evidence="1 7">Multi-pass membrane protein</topology>
    </subcellularLocation>
</comment>
<dbReference type="InterPro" id="IPR045621">
    <property type="entry name" value="BPD_transp_1_N"/>
</dbReference>
<keyword evidence="9" id="KW-0614">Plasmid</keyword>
<evidence type="ECO:0000256" key="6">
    <source>
        <dbReference type="ARBA" id="ARBA00023136"/>
    </source>
</evidence>
<sequence length="331" mass="36545">MFRFVSGRLAQSLLVMFLVAAVAFSLFGFVGDPIRQMITEDASQAEIERLRDMMGLNDPVIEQFWRYISGAVQGDFGVSYFHKRPVGALIAERLPATFELAGLSVLLSIVIGIPLGVYTGLNRNGRIARLLMAVSLVGISIPTFLIGILLIYLFSVILGWLPSFGRGETVSVLGGYWTTGFLTSSGLQSLILPSITLALFQTTLILRLVRAEMLDVMRTDYIKFARARGLGKRTVNFRHALKNTLMPVVTVIGLQLGGVIAFAIITETVFQWPGMGRLFLQSIQQVDIPVMSAYLIMIAFFFVVINLITDLTYYAIDPRLRTNALKGNAHA</sequence>
<reference evidence="9 10" key="1">
    <citation type="submission" date="2016-11" db="EMBL/GenBank/DDBJ databases">
        <title>Complete genome sequence of Sulfitobacter sp. AM1-D1, a toxic bacteria associated with marine dinoflagellate Alexandrium minutum in East China Sea.</title>
        <authorList>
            <person name="Yang Q."/>
            <person name="Zhang X."/>
            <person name="Tian X."/>
        </authorList>
    </citation>
    <scope>NUCLEOTIDE SEQUENCE [LARGE SCALE GENOMIC DNA]</scope>
    <source>
        <strain evidence="9 10">AM1-D1</strain>
        <plasmid evidence="9 10">unnamed1</plasmid>
    </source>
</reference>
<keyword evidence="6 7" id="KW-0472">Membrane</keyword>
<dbReference type="GO" id="GO:0005886">
    <property type="term" value="C:plasma membrane"/>
    <property type="evidence" value="ECO:0007669"/>
    <property type="project" value="UniProtKB-SubCell"/>
</dbReference>
<dbReference type="AlphaFoldDB" id="A0A1J0WMP3"/>
<keyword evidence="3" id="KW-1003">Cell membrane</keyword>
<evidence type="ECO:0000313" key="10">
    <source>
        <dbReference type="Proteomes" id="UP000181897"/>
    </source>
</evidence>
<feature type="domain" description="ABC transmembrane type-1" evidence="8">
    <location>
        <begin position="94"/>
        <end position="309"/>
    </location>
</feature>
<keyword evidence="5 7" id="KW-1133">Transmembrane helix</keyword>
<dbReference type="CDD" id="cd06261">
    <property type="entry name" value="TM_PBP2"/>
    <property type="match status" value="1"/>
</dbReference>
<evidence type="ECO:0000256" key="7">
    <source>
        <dbReference type="RuleBase" id="RU363032"/>
    </source>
</evidence>
<evidence type="ECO:0000259" key="8">
    <source>
        <dbReference type="PROSITE" id="PS50928"/>
    </source>
</evidence>
<evidence type="ECO:0000256" key="3">
    <source>
        <dbReference type="ARBA" id="ARBA00022475"/>
    </source>
</evidence>
<geneLocation type="plasmid" evidence="9 10">
    <name>unnamed1</name>
</geneLocation>
<dbReference type="OrthoDB" id="9807402at2"/>
<dbReference type="PANTHER" id="PTHR43163">
    <property type="entry name" value="DIPEPTIDE TRANSPORT SYSTEM PERMEASE PROTEIN DPPB-RELATED"/>
    <property type="match status" value="1"/>
</dbReference>
<dbReference type="PANTHER" id="PTHR43163:SF2">
    <property type="entry name" value="ABC TRANSPORTER PERMEASE PROTEIN"/>
    <property type="match status" value="1"/>
</dbReference>
<keyword evidence="4 7" id="KW-0812">Transmembrane</keyword>
<keyword evidence="10" id="KW-1185">Reference proteome</keyword>
<evidence type="ECO:0000256" key="5">
    <source>
        <dbReference type="ARBA" id="ARBA00022989"/>
    </source>
</evidence>
<dbReference type="PROSITE" id="PS50928">
    <property type="entry name" value="ABC_TM1"/>
    <property type="match status" value="1"/>
</dbReference>
<evidence type="ECO:0000313" key="9">
    <source>
        <dbReference type="EMBL" id="APE45628.1"/>
    </source>
</evidence>
<dbReference type="EMBL" id="CP018077">
    <property type="protein sequence ID" value="APE45628.1"/>
    <property type="molecule type" value="Genomic_DNA"/>
</dbReference>
<dbReference type="KEGG" id="suam:BOO69_18855"/>
<feature type="transmembrane region" description="Helical" evidence="7">
    <location>
        <begin position="12"/>
        <end position="30"/>
    </location>
</feature>
<dbReference type="RefSeq" id="WP_071973963.1">
    <property type="nucleotide sequence ID" value="NZ_CP018077.1"/>
</dbReference>
<dbReference type="Pfam" id="PF19300">
    <property type="entry name" value="BPD_transp_1_N"/>
    <property type="match status" value="1"/>
</dbReference>
<dbReference type="Pfam" id="PF00528">
    <property type="entry name" value="BPD_transp_1"/>
    <property type="match status" value="1"/>
</dbReference>
<evidence type="ECO:0000256" key="2">
    <source>
        <dbReference type="ARBA" id="ARBA00022448"/>
    </source>
</evidence>
<dbReference type="InterPro" id="IPR000515">
    <property type="entry name" value="MetI-like"/>
</dbReference>
<protein>
    <submittedName>
        <fullName evidence="9">ABC transporter permease</fullName>
    </submittedName>
</protein>
<evidence type="ECO:0000256" key="4">
    <source>
        <dbReference type="ARBA" id="ARBA00022692"/>
    </source>
</evidence>
<name>A0A1J0WMP3_9RHOB</name>
<feature type="transmembrane region" description="Helical" evidence="7">
    <location>
        <begin position="100"/>
        <end position="118"/>
    </location>
</feature>
<feature type="transmembrane region" description="Helical" evidence="7">
    <location>
        <begin position="130"/>
        <end position="161"/>
    </location>
</feature>
<organism evidence="9 10">
    <name type="scientific">Sulfitobacter alexandrii</name>
    <dbReference type="NCBI Taxonomy" id="1917485"/>
    <lineage>
        <taxon>Bacteria</taxon>
        <taxon>Pseudomonadati</taxon>
        <taxon>Pseudomonadota</taxon>
        <taxon>Alphaproteobacteria</taxon>
        <taxon>Rhodobacterales</taxon>
        <taxon>Roseobacteraceae</taxon>
        <taxon>Sulfitobacter</taxon>
    </lineage>
</organism>
<comment type="similarity">
    <text evidence="7">Belongs to the binding-protein-dependent transport system permease family.</text>
</comment>
<accession>A0A1J0WMP3</accession>
<feature type="transmembrane region" description="Helical" evidence="7">
    <location>
        <begin position="292"/>
        <end position="316"/>
    </location>
</feature>
<proteinExistence type="inferred from homology"/>
<keyword evidence="2 7" id="KW-0813">Transport</keyword>
<evidence type="ECO:0000256" key="1">
    <source>
        <dbReference type="ARBA" id="ARBA00004651"/>
    </source>
</evidence>
<dbReference type="GO" id="GO:0055085">
    <property type="term" value="P:transmembrane transport"/>
    <property type="evidence" value="ECO:0007669"/>
    <property type="project" value="InterPro"/>
</dbReference>